<comment type="caution">
    <text evidence="6">Lacks conserved residue(s) required for the propagation of feature annotation.</text>
</comment>
<name>A0A3P6C7B1_BRAOL</name>
<dbReference type="Pfam" id="PF01529">
    <property type="entry name" value="DHHC"/>
    <property type="match status" value="1"/>
</dbReference>
<dbReference type="EMBL" id="LR031873">
    <property type="protein sequence ID" value="VDD05461.1"/>
    <property type="molecule type" value="Genomic_DNA"/>
</dbReference>
<evidence type="ECO:0000256" key="4">
    <source>
        <dbReference type="ARBA" id="ARBA00022989"/>
    </source>
</evidence>
<proteinExistence type="inferred from homology"/>
<keyword evidence="3 6" id="KW-0812">Transmembrane</keyword>
<evidence type="ECO:0000313" key="8">
    <source>
        <dbReference type="EMBL" id="VDD05461.1"/>
    </source>
</evidence>
<comment type="similarity">
    <text evidence="2 6">Belongs to the DHHC palmitoyltransferase family.</text>
</comment>
<dbReference type="InterPro" id="IPR001594">
    <property type="entry name" value="Palmitoyltrfase_DHHC"/>
</dbReference>
<reference evidence="8" key="1">
    <citation type="submission" date="2018-11" db="EMBL/GenBank/DDBJ databases">
        <authorList>
            <consortium name="Genoscope - CEA"/>
            <person name="William W."/>
        </authorList>
    </citation>
    <scope>NUCLEOTIDE SEQUENCE</scope>
</reference>
<evidence type="ECO:0000256" key="2">
    <source>
        <dbReference type="ARBA" id="ARBA00008574"/>
    </source>
</evidence>
<protein>
    <recommendedName>
        <fullName evidence="6">S-acyltransferase</fullName>
        <ecNumber evidence="6">2.3.1.225</ecNumber>
    </recommendedName>
    <alternativeName>
        <fullName evidence="6">Palmitoyltransferase</fullName>
    </alternativeName>
</protein>
<keyword evidence="6" id="KW-0012">Acyltransferase</keyword>
<accession>A0A3P6C7B1</accession>
<dbReference type="AlphaFoldDB" id="A0A3P6C7B1"/>
<keyword evidence="6" id="KW-0808">Transferase</keyword>
<comment type="subcellular location">
    <subcellularLocation>
        <location evidence="1">Endomembrane system</location>
        <topology evidence="1">Multi-pass membrane protein</topology>
    </subcellularLocation>
</comment>
<evidence type="ECO:0000256" key="6">
    <source>
        <dbReference type="RuleBase" id="RU079119"/>
    </source>
</evidence>
<evidence type="ECO:0000259" key="7">
    <source>
        <dbReference type="Pfam" id="PF01529"/>
    </source>
</evidence>
<comment type="domain">
    <text evidence="6">The DHHC domain is required for palmitoyltransferase activity.</text>
</comment>
<feature type="non-terminal residue" evidence="8">
    <location>
        <position position="1"/>
    </location>
</feature>
<feature type="domain" description="Palmitoyltransferase DHHC" evidence="7">
    <location>
        <begin position="41"/>
        <end position="64"/>
    </location>
</feature>
<evidence type="ECO:0000256" key="5">
    <source>
        <dbReference type="ARBA" id="ARBA00023136"/>
    </source>
</evidence>
<feature type="transmembrane region" description="Helical" evidence="6">
    <location>
        <begin position="88"/>
        <end position="109"/>
    </location>
</feature>
<comment type="catalytic activity">
    <reaction evidence="6">
        <text>L-cysteinyl-[protein] + hexadecanoyl-CoA = S-hexadecanoyl-L-cysteinyl-[protein] + CoA</text>
        <dbReference type="Rhea" id="RHEA:36683"/>
        <dbReference type="Rhea" id="RHEA-COMP:10131"/>
        <dbReference type="Rhea" id="RHEA-COMP:11032"/>
        <dbReference type="ChEBI" id="CHEBI:29950"/>
        <dbReference type="ChEBI" id="CHEBI:57287"/>
        <dbReference type="ChEBI" id="CHEBI:57379"/>
        <dbReference type="ChEBI" id="CHEBI:74151"/>
        <dbReference type="EC" id="2.3.1.225"/>
    </reaction>
</comment>
<keyword evidence="4 6" id="KW-1133">Transmembrane helix</keyword>
<evidence type="ECO:0000256" key="1">
    <source>
        <dbReference type="ARBA" id="ARBA00004127"/>
    </source>
</evidence>
<dbReference type="EC" id="2.3.1.225" evidence="6"/>
<keyword evidence="5 6" id="KW-0472">Membrane</keyword>
<organism evidence="8">
    <name type="scientific">Brassica oleracea</name>
    <name type="common">Wild cabbage</name>
    <dbReference type="NCBI Taxonomy" id="3712"/>
    <lineage>
        <taxon>Eukaryota</taxon>
        <taxon>Viridiplantae</taxon>
        <taxon>Streptophyta</taxon>
        <taxon>Embryophyta</taxon>
        <taxon>Tracheophyta</taxon>
        <taxon>Spermatophyta</taxon>
        <taxon>Magnoliopsida</taxon>
        <taxon>eudicotyledons</taxon>
        <taxon>Gunneridae</taxon>
        <taxon>Pentapetalae</taxon>
        <taxon>rosids</taxon>
        <taxon>malvids</taxon>
        <taxon>Brassicales</taxon>
        <taxon>Brassicaceae</taxon>
        <taxon>Brassiceae</taxon>
        <taxon>Brassica</taxon>
    </lineage>
</organism>
<sequence length="117" mass="14175">ETKAERKILTEEQLERKKRRMSSVHVEPLLPFSLDMKDANVKRSSKHCRTCNWCVERFDHHCRVTFGAFSLDVWCNQWLNNYFSKRNYTTFILLMVFDFLIRLTFVATANDRRWKSH</sequence>
<gene>
    <name evidence="8" type="ORF">BOLC4T22518H</name>
</gene>
<dbReference type="GO" id="GO:0019706">
    <property type="term" value="F:protein-cysteine S-palmitoyltransferase activity"/>
    <property type="evidence" value="ECO:0007669"/>
    <property type="project" value="UniProtKB-EC"/>
</dbReference>
<evidence type="ECO:0000256" key="3">
    <source>
        <dbReference type="ARBA" id="ARBA00022692"/>
    </source>
</evidence>
<dbReference type="GO" id="GO:0012505">
    <property type="term" value="C:endomembrane system"/>
    <property type="evidence" value="ECO:0007669"/>
    <property type="project" value="UniProtKB-SubCell"/>
</dbReference>
<dbReference type="PROSITE" id="PS50216">
    <property type="entry name" value="DHHC"/>
    <property type="match status" value="1"/>
</dbReference>